<dbReference type="PANTHER" id="PTHR43442:SF3">
    <property type="entry name" value="GLUCONOKINASE-RELATED"/>
    <property type="match status" value="1"/>
</dbReference>
<dbReference type="SUPFAM" id="SSF52540">
    <property type="entry name" value="P-loop containing nucleoside triphosphate hydrolases"/>
    <property type="match status" value="1"/>
</dbReference>
<keyword evidence="7 9" id="KW-0067">ATP-binding</keyword>
<evidence type="ECO:0000313" key="11">
    <source>
        <dbReference type="Proteomes" id="UP001268651"/>
    </source>
</evidence>
<dbReference type="InterPro" id="IPR006001">
    <property type="entry name" value="Therm_gnt_kin"/>
</dbReference>
<keyword evidence="4 9" id="KW-0808">Transferase</keyword>
<dbReference type="CDD" id="cd02021">
    <property type="entry name" value="GntK"/>
    <property type="match status" value="1"/>
</dbReference>
<evidence type="ECO:0000313" key="10">
    <source>
        <dbReference type="EMBL" id="MDU8887063.1"/>
    </source>
</evidence>
<keyword evidence="6 9" id="KW-0418">Kinase</keyword>
<comment type="pathway">
    <text evidence="1">Carbohydrate acid metabolism.</text>
</comment>
<dbReference type="Pfam" id="PF01202">
    <property type="entry name" value="SKI"/>
    <property type="match status" value="1"/>
</dbReference>
<dbReference type="EMBL" id="JAWHTF010000008">
    <property type="protein sequence ID" value="MDU8887063.1"/>
    <property type="molecule type" value="Genomic_DNA"/>
</dbReference>
<protein>
    <recommendedName>
        <fullName evidence="3 9">Gluconokinase</fullName>
        <ecNumber evidence="3 9">2.7.1.12</ecNumber>
    </recommendedName>
</protein>
<evidence type="ECO:0000256" key="8">
    <source>
        <dbReference type="ARBA" id="ARBA00048090"/>
    </source>
</evidence>
<dbReference type="InterPro" id="IPR027417">
    <property type="entry name" value="P-loop_NTPase"/>
</dbReference>
<evidence type="ECO:0000256" key="1">
    <source>
        <dbReference type="ARBA" id="ARBA00004761"/>
    </source>
</evidence>
<dbReference type="NCBIfam" id="TIGR01313">
    <property type="entry name" value="therm_gnt_kin"/>
    <property type="match status" value="1"/>
</dbReference>
<evidence type="ECO:0000256" key="9">
    <source>
        <dbReference type="RuleBase" id="RU363066"/>
    </source>
</evidence>
<evidence type="ECO:0000256" key="6">
    <source>
        <dbReference type="ARBA" id="ARBA00022777"/>
    </source>
</evidence>
<reference evidence="10 11" key="1">
    <citation type="submission" date="2023-10" db="EMBL/GenBank/DDBJ databases">
        <title>Marimonas sp. nov. isolated from tidal mud flat.</title>
        <authorList>
            <person name="Jaincy N.J."/>
            <person name="Srinivasan S."/>
            <person name="Lee S.-S."/>
        </authorList>
    </citation>
    <scope>NUCLEOTIDE SEQUENCE [LARGE SCALE GENOMIC DNA]</scope>
    <source>
        <strain evidence="10 11">MJ-SS3</strain>
    </source>
</reference>
<sequence>MIIIMGVSGCGKTTIGKLLSKETQLPFFDADDFHPEENIKKMKTNESLTDEDRLPWLNNLASKIEEWENNGGAILACSALKESYRKLLSSKTENIFWVFLDGSFDLIKSRLEQRHNHYMKSDLLQSQFNTLEEPNYGLKINIAKSKEDIIKQILLNLND</sequence>
<dbReference type="EC" id="2.7.1.12" evidence="3 9"/>
<evidence type="ECO:0000256" key="3">
    <source>
        <dbReference type="ARBA" id="ARBA00012054"/>
    </source>
</evidence>
<dbReference type="Gene3D" id="3.40.50.300">
    <property type="entry name" value="P-loop containing nucleotide triphosphate hydrolases"/>
    <property type="match status" value="1"/>
</dbReference>
<comment type="caution">
    <text evidence="10">The sequence shown here is derived from an EMBL/GenBank/DDBJ whole genome shotgun (WGS) entry which is preliminary data.</text>
</comment>
<proteinExistence type="inferred from homology"/>
<dbReference type="InterPro" id="IPR031322">
    <property type="entry name" value="Shikimate/glucono_kinase"/>
</dbReference>
<dbReference type="Proteomes" id="UP001268651">
    <property type="component" value="Unassembled WGS sequence"/>
</dbReference>
<organism evidence="10 11">
    <name type="scientific">Gilvirhabdus luticola</name>
    <dbReference type="NCBI Taxonomy" id="3079858"/>
    <lineage>
        <taxon>Bacteria</taxon>
        <taxon>Pseudomonadati</taxon>
        <taxon>Bacteroidota</taxon>
        <taxon>Flavobacteriia</taxon>
        <taxon>Flavobacteriales</taxon>
        <taxon>Flavobacteriaceae</taxon>
        <taxon>Gilvirhabdus</taxon>
    </lineage>
</organism>
<comment type="catalytic activity">
    <reaction evidence="8 9">
        <text>D-gluconate + ATP = 6-phospho-D-gluconate + ADP + H(+)</text>
        <dbReference type="Rhea" id="RHEA:19433"/>
        <dbReference type="ChEBI" id="CHEBI:15378"/>
        <dbReference type="ChEBI" id="CHEBI:18391"/>
        <dbReference type="ChEBI" id="CHEBI:30616"/>
        <dbReference type="ChEBI" id="CHEBI:58759"/>
        <dbReference type="ChEBI" id="CHEBI:456216"/>
        <dbReference type="EC" id="2.7.1.12"/>
    </reaction>
</comment>
<evidence type="ECO:0000256" key="7">
    <source>
        <dbReference type="ARBA" id="ARBA00022840"/>
    </source>
</evidence>
<gene>
    <name evidence="10" type="ORF">RXV94_12910</name>
</gene>
<dbReference type="RefSeq" id="WP_316663160.1">
    <property type="nucleotide sequence ID" value="NZ_JAWHTF010000008.1"/>
</dbReference>
<accession>A0ABU3U9H6</accession>
<comment type="similarity">
    <text evidence="2 9">Belongs to the gluconokinase GntK/GntV family.</text>
</comment>
<dbReference type="GO" id="GO:0046316">
    <property type="term" value="F:gluconokinase activity"/>
    <property type="evidence" value="ECO:0007669"/>
    <property type="project" value="UniProtKB-EC"/>
</dbReference>
<evidence type="ECO:0000256" key="5">
    <source>
        <dbReference type="ARBA" id="ARBA00022741"/>
    </source>
</evidence>
<keyword evidence="5 9" id="KW-0547">Nucleotide-binding</keyword>
<name>A0ABU3U9H6_9FLAO</name>
<evidence type="ECO:0000256" key="2">
    <source>
        <dbReference type="ARBA" id="ARBA00008420"/>
    </source>
</evidence>
<evidence type="ECO:0000256" key="4">
    <source>
        <dbReference type="ARBA" id="ARBA00022679"/>
    </source>
</evidence>
<keyword evidence="11" id="KW-1185">Reference proteome</keyword>
<dbReference type="PANTHER" id="PTHR43442">
    <property type="entry name" value="GLUCONOKINASE-RELATED"/>
    <property type="match status" value="1"/>
</dbReference>